<gene>
    <name evidence="1" type="ORF">SAMN05421869_109312</name>
</gene>
<protein>
    <submittedName>
        <fullName evidence="1">Uncharacterized protein</fullName>
    </submittedName>
</protein>
<organism evidence="1 2">
    <name type="scientific">Nonomuraea jiangxiensis</name>
    <dbReference type="NCBI Taxonomy" id="633440"/>
    <lineage>
        <taxon>Bacteria</taxon>
        <taxon>Bacillati</taxon>
        <taxon>Actinomycetota</taxon>
        <taxon>Actinomycetes</taxon>
        <taxon>Streptosporangiales</taxon>
        <taxon>Streptosporangiaceae</taxon>
        <taxon>Nonomuraea</taxon>
    </lineage>
</organism>
<dbReference type="EMBL" id="FNDJ01000009">
    <property type="protein sequence ID" value="SDJ25913.1"/>
    <property type="molecule type" value="Genomic_DNA"/>
</dbReference>
<name>A0A1G8S9T1_9ACTN</name>
<dbReference type="RefSeq" id="WP_143043820.1">
    <property type="nucleotide sequence ID" value="NZ_FNDJ01000009.1"/>
</dbReference>
<evidence type="ECO:0000313" key="2">
    <source>
        <dbReference type="Proteomes" id="UP000199202"/>
    </source>
</evidence>
<sequence length="100" mass="10793">MPTKEQVLRLLSRGHDYAEIAELLGIPAGQAYLIATGVAADGGDTVTRAQRDRAGMLPSRSQRLVNPREVSPSARGDVHEWIRRRAWGDSPMQAAAEAGS</sequence>
<evidence type="ECO:0000313" key="1">
    <source>
        <dbReference type="EMBL" id="SDJ25913.1"/>
    </source>
</evidence>
<dbReference type="OrthoDB" id="3630618at2"/>
<reference evidence="1 2" key="1">
    <citation type="submission" date="2016-10" db="EMBL/GenBank/DDBJ databases">
        <authorList>
            <person name="de Groot N.N."/>
        </authorList>
    </citation>
    <scope>NUCLEOTIDE SEQUENCE [LARGE SCALE GENOMIC DNA]</scope>
    <source>
        <strain evidence="1 2">CGMCC 4.6533</strain>
    </source>
</reference>
<dbReference type="AlphaFoldDB" id="A0A1G8S9T1"/>
<dbReference type="STRING" id="633440.SAMN05421869_109312"/>
<keyword evidence="2" id="KW-1185">Reference proteome</keyword>
<dbReference type="Proteomes" id="UP000199202">
    <property type="component" value="Unassembled WGS sequence"/>
</dbReference>
<proteinExistence type="predicted"/>
<accession>A0A1G8S9T1</accession>